<dbReference type="PANTHER" id="PTHR37391:SF2">
    <property type="entry name" value="E3 UBIQUITIN-PROTEIN LIGASE"/>
    <property type="match status" value="1"/>
</dbReference>
<feature type="domain" description="DUF6817" evidence="1">
    <location>
        <begin position="8"/>
        <end position="91"/>
    </location>
</feature>
<dbReference type="PANTHER" id="PTHR37391">
    <property type="entry name" value="E3 UBIQUITIN-PROTEIN LIGASE"/>
    <property type="match status" value="1"/>
</dbReference>
<gene>
    <name evidence="2" type="ORF">DM48_7310</name>
</gene>
<sequence>MAEFEGLLLRLGAHELRHSGRTLFDHLVGTARLLVAWGCSEPVCAAGLFHSVYGTSAFRRSLLDARDRPALRRRIGYDAEELVYLFCRARRPAGLIDAFGVGSITDRETKIAYKVSPEIAERLALIECANLYEQYMAAGLRSDRTALDVLVPHLGAAWRLTLEAQLAGSRVAHD</sequence>
<proteinExistence type="predicted"/>
<evidence type="ECO:0000313" key="3">
    <source>
        <dbReference type="Proteomes" id="UP000029590"/>
    </source>
</evidence>
<dbReference type="AlphaFoldDB" id="A0AAW3EUE4"/>
<dbReference type="Gene3D" id="1.10.3210.10">
    <property type="entry name" value="Hypothetical protein af1432"/>
    <property type="match status" value="1"/>
</dbReference>
<reference evidence="2 3" key="1">
    <citation type="submission" date="2014-04" db="EMBL/GenBank/DDBJ databases">
        <authorList>
            <person name="Bishop-Lilly K.A."/>
            <person name="Broomall S.M."/>
            <person name="Chain P.S."/>
            <person name="Chertkov O."/>
            <person name="Coyne S.R."/>
            <person name="Daligault H.E."/>
            <person name="Davenport K.W."/>
            <person name="Erkkila T."/>
            <person name="Frey K.G."/>
            <person name="Gibbons H.S."/>
            <person name="Gu W."/>
            <person name="Jaissle J."/>
            <person name="Johnson S.L."/>
            <person name="Koroleva G.I."/>
            <person name="Ladner J.T."/>
            <person name="Lo C.-C."/>
            <person name="Minogue T.D."/>
            <person name="Munk C."/>
            <person name="Palacios G.F."/>
            <person name="Redden C.L."/>
            <person name="Rosenzweig C.N."/>
            <person name="Scholz M.B."/>
            <person name="Teshima H."/>
            <person name="Xu Y."/>
        </authorList>
    </citation>
    <scope>NUCLEOTIDE SEQUENCE [LARGE SCALE GENOMIC DNA]</scope>
    <source>
        <strain evidence="3">gladioli</strain>
    </source>
</reference>
<dbReference type="InterPro" id="IPR049202">
    <property type="entry name" value="DUF6817"/>
</dbReference>
<dbReference type="Proteomes" id="UP000029590">
    <property type="component" value="Unassembled WGS sequence"/>
</dbReference>
<accession>A0AAW3EUE4</accession>
<dbReference type="Pfam" id="PF20680">
    <property type="entry name" value="DUF6817"/>
    <property type="match status" value="1"/>
</dbReference>
<evidence type="ECO:0000313" key="2">
    <source>
        <dbReference type="EMBL" id="KGC11655.1"/>
    </source>
</evidence>
<name>A0AAW3EUE4_BURGA</name>
<dbReference type="RefSeq" id="WP_127841041.1">
    <property type="nucleotide sequence ID" value="NZ_CADEVY010000015.1"/>
</dbReference>
<comment type="caution">
    <text evidence="2">The sequence shown here is derived from an EMBL/GenBank/DDBJ whole genome shotgun (WGS) entry which is preliminary data.</text>
</comment>
<evidence type="ECO:0000259" key="1">
    <source>
        <dbReference type="Pfam" id="PF20680"/>
    </source>
</evidence>
<protein>
    <recommendedName>
        <fullName evidence="1">DUF6817 domain-containing protein</fullName>
    </recommendedName>
</protein>
<dbReference type="EMBL" id="JPGG01000017">
    <property type="protein sequence ID" value="KGC11655.1"/>
    <property type="molecule type" value="Genomic_DNA"/>
</dbReference>
<organism evidence="2 3">
    <name type="scientific">Burkholderia gladioli</name>
    <name type="common">Pseudomonas marginata</name>
    <name type="synonym">Phytomonas marginata</name>
    <dbReference type="NCBI Taxonomy" id="28095"/>
    <lineage>
        <taxon>Bacteria</taxon>
        <taxon>Pseudomonadati</taxon>
        <taxon>Pseudomonadota</taxon>
        <taxon>Betaproteobacteria</taxon>
        <taxon>Burkholderiales</taxon>
        <taxon>Burkholderiaceae</taxon>
        <taxon>Burkholderia</taxon>
    </lineage>
</organism>